<protein>
    <submittedName>
        <fullName evidence="2">Uncharacterized protein</fullName>
    </submittedName>
</protein>
<organism evidence="2 3">
    <name type="scientific">Chenopodium quinoa</name>
    <name type="common">Quinoa</name>
    <dbReference type="NCBI Taxonomy" id="63459"/>
    <lineage>
        <taxon>Eukaryota</taxon>
        <taxon>Viridiplantae</taxon>
        <taxon>Streptophyta</taxon>
        <taxon>Embryophyta</taxon>
        <taxon>Tracheophyta</taxon>
        <taxon>Spermatophyta</taxon>
        <taxon>Magnoliopsida</taxon>
        <taxon>eudicotyledons</taxon>
        <taxon>Gunneridae</taxon>
        <taxon>Pentapetalae</taxon>
        <taxon>Caryophyllales</taxon>
        <taxon>Chenopodiaceae</taxon>
        <taxon>Chenopodioideae</taxon>
        <taxon>Atripliceae</taxon>
        <taxon>Chenopodium</taxon>
    </lineage>
</organism>
<dbReference type="Proteomes" id="UP000596660">
    <property type="component" value="Unplaced"/>
</dbReference>
<proteinExistence type="predicted"/>
<evidence type="ECO:0000313" key="3">
    <source>
        <dbReference type="Proteomes" id="UP000596660"/>
    </source>
</evidence>
<evidence type="ECO:0000313" key="2">
    <source>
        <dbReference type="EnsemblPlants" id="AUR62007831-RA:cds"/>
    </source>
</evidence>
<dbReference type="Gramene" id="AUR62007831-RA">
    <property type="protein sequence ID" value="AUR62007831-RA:cds"/>
    <property type="gene ID" value="AUR62007831"/>
</dbReference>
<dbReference type="AlphaFoldDB" id="A0A803L7J2"/>
<evidence type="ECO:0000256" key="1">
    <source>
        <dbReference type="SAM" id="Phobius"/>
    </source>
</evidence>
<reference evidence="2" key="1">
    <citation type="journal article" date="2017" name="Nature">
        <title>The genome of Chenopodium quinoa.</title>
        <authorList>
            <person name="Jarvis D.E."/>
            <person name="Ho Y.S."/>
            <person name="Lightfoot D.J."/>
            <person name="Schmoeckel S.M."/>
            <person name="Li B."/>
            <person name="Borm T.J.A."/>
            <person name="Ohyanagi H."/>
            <person name="Mineta K."/>
            <person name="Michell C.T."/>
            <person name="Saber N."/>
            <person name="Kharbatia N.M."/>
            <person name="Rupper R.R."/>
            <person name="Sharp A.R."/>
            <person name="Dally N."/>
            <person name="Boughton B.A."/>
            <person name="Woo Y.H."/>
            <person name="Gao G."/>
            <person name="Schijlen E.G.W.M."/>
            <person name="Guo X."/>
            <person name="Momin A.A."/>
            <person name="Negrao S."/>
            <person name="Al-Babili S."/>
            <person name="Gehring C."/>
            <person name="Roessner U."/>
            <person name="Jung C."/>
            <person name="Murphy K."/>
            <person name="Arold S.T."/>
            <person name="Gojobori T."/>
            <person name="van der Linden C.G."/>
            <person name="van Loo E.N."/>
            <person name="Jellen E.N."/>
            <person name="Maughan P.J."/>
            <person name="Tester M."/>
        </authorList>
    </citation>
    <scope>NUCLEOTIDE SEQUENCE [LARGE SCALE GENOMIC DNA]</scope>
    <source>
        <strain evidence="2">cv. PI 614886</strain>
    </source>
</reference>
<feature type="transmembrane region" description="Helical" evidence="1">
    <location>
        <begin position="15"/>
        <end position="41"/>
    </location>
</feature>
<accession>A0A803L7J2</accession>
<reference evidence="2" key="2">
    <citation type="submission" date="2021-03" db="UniProtKB">
        <authorList>
            <consortium name="EnsemblPlants"/>
        </authorList>
    </citation>
    <scope>IDENTIFICATION</scope>
</reference>
<sequence length="127" mass="14255">MLMGLLSIQSILDMALAGISLMIGLGIFGFIASVLCSAAFLQHAKLGCRVHAFFGNDWTKMWVKVEDLLLYCPCDNAFVNIRYAVSAEFRVKVENLLFYCPCDNAFVNIRYAVYAVFRVKNENLLGK</sequence>
<keyword evidence="1" id="KW-1133">Transmembrane helix</keyword>
<name>A0A803L7J2_CHEQI</name>
<keyword evidence="3" id="KW-1185">Reference proteome</keyword>
<keyword evidence="1" id="KW-0812">Transmembrane</keyword>
<keyword evidence="1" id="KW-0472">Membrane</keyword>
<dbReference type="EnsemblPlants" id="AUR62007831-RA">
    <property type="protein sequence ID" value="AUR62007831-RA:cds"/>
    <property type="gene ID" value="AUR62007831"/>
</dbReference>